<dbReference type="KEGG" id="gtr:GLOTRDRAFT_41922"/>
<dbReference type="eggNOG" id="ENOG502SPFU">
    <property type="taxonomic scope" value="Eukaryota"/>
</dbReference>
<feature type="non-terminal residue" evidence="1">
    <location>
        <position position="1"/>
    </location>
</feature>
<dbReference type="Gene3D" id="3.40.198.10">
    <property type="entry name" value="Delta-endotoxin CytB-like"/>
    <property type="match status" value="1"/>
</dbReference>
<sequence length="190" mass="21323">DTHFDSVTTLPADLVTTGMQVNKFSGHYVEISSDPKWFNWDAFDAAVDNYHGSDFVSIDIDEDRRALPGILDWIVDALHNQLDIQVDESELRANVYSTFTNLQWAHSSGFADFSESSSGTNSSWEYRTVYAYRQPGDADKFFSMVTTIQLEADVESESWWWGLVGSTTATFEATITAEKFGVTKGFKDPA</sequence>
<gene>
    <name evidence="1" type="ORF">GLOTRDRAFT_41922</name>
</gene>
<name>S7RLW0_GLOTA</name>
<dbReference type="EMBL" id="KB469302">
    <property type="protein sequence ID" value="EPQ55390.1"/>
    <property type="molecule type" value="Genomic_DNA"/>
</dbReference>
<evidence type="ECO:0000313" key="2">
    <source>
        <dbReference type="Proteomes" id="UP000030669"/>
    </source>
</evidence>
<dbReference type="RefSeq" id="XP_007866102.1">
    <property type="nucleotide sequence ID" value="XM_007867911.1"/>
</dbReference>
<dbReference type="AlphaFoldDB" id="S7RLW0"/>
<evidence type="ECO:0000313" key="1">
    <source>
        <dbReference type="EMBL" id="EPQ55390.1"/>
    </source>
</evidence>
<organism evidence="1 2">
    <name type="scientific">Gloeophyllum trabeum (strain ATCC 11539 / FP-39264 / Madison 617)</name>
    <name type="common">Brown rot fungus</name>
    <dbReference type="NCBI Taxonomy" id="670483"/>
    <lineage>
        <taxon>Eukaryota</taxon>
        <taxon>Fungi</taxon>
        <taxon>Dikarya</taxon>
        <taxon>Basidiomycota</taxon>
        <taxon>Agaricomycotina</taxon>
        <taxon>Agaricomycetes</taxon>
        <taxon>Gloeophyllales</taxon>
        <taxon>Gloeophyllaceae</taxon>
        <taxon>Gloeophyllum</taxon>
    </lineage>
</organism>
<reference evidence="1 2" key="1">
    <citation type="journal article" date="2012" name="Science">
        <title>The Paleozoic origin of enzymatic lignin decomposition reconstructed from 31 fungal genomes.</title>
        <authorList>
            <person name="Floudas D."/>
            <person name="Binder M."/>
            <person name="Riley R."/>
            <person name="Barry K."/>
            <person name="Blanchette R.A."/>
            <person name="Henrissat B."/>
            <person name="Martinez A.T."/>
            <person name="Otillar R."/>
            <person name="Spatafora J.W."/>
            <person name="Yadav J.S."/>
            <person name="Aerts A."/>
            <person name="Benoit I."/>
            <person name="Boyd A."/>
            <person name="Carlson A."/>
            <person name="Copeland A."/>
            <person name="Coutinho P.M."/>
            <person name="de Vries R.P."/>
            <person name="Ferreira P."/>
            <person name="Findley K."/>
            <person name="Foster B."/>
            <person name="Gaskell J."/>
            <person name="Glotzer D."/>
            <person name="Gorecki P."/>
            <person name="Heitman J."/>
            <person name="Hesse C."/>
            <person name="Hori C."/>
            <person name="Igarashi K."/>
            <person name="Jurgens J.A."/>
            <person name="Kallen N."/>
            <person name="Kersten P."/>
            <person name="Kohler A."/>
            <person name="Kuees U."/>
            <person name="Kumar T.K.A."/>
            <person name="Kuo A."/>
            <person name="LaButti K."/>
            <person name="Larrondo L.F."/>
            <person name="Lindquist E."/>
            <person name="Ling A."/>
            <person name="Lombard V."/>
            <person name="Lucas S."/>
            <person name="Lundell T."/>
            <person name="Martin R."/>
            <person name="McLaughlin D.J."/>
            <person name="Morgenstern I."/>
            <person name="Morin E."/>
            <person name="Murat C."/>
            <person name="Nagy L.G."/>
            <person name="Nolan M."/>
            <person name="Ohm R.A."/>
            <person name="Patyshakuliyeva A."/>
            <person name="Rokas A."/>
            <person name="Ruiz-Duenas F.J."/>
            <person name="Sabat G."/>
            <person name="Salamov A."/>
            <person name="Samejima M."/>
            <person name="Schmutz J."/>
            <person name="Slot J.C."/>
            <person name="St John F."/>
            <person name="Stenlid J."/>
            <person name="Sun H."/>
            <person name="Sun S."/>
            <person name="Syed K."/>
            <person name="Tsang A."/>
            <person name="Wiebenga A."/>
            <person name="Young D."/>
            <person name="Pisabarro A."/>
            <person name="Eastwood D.C."/>
            <person name="Martin F."/>
            <person name="Cullen D."/>
            <person name="Grigoriev I.V."/>
            <person name="Hibbett D.S."/>
        </authorList>
    </citation>
    <scope>NUCLEOTIDE SEQUENCE [LARGE SCALE GENOMIC DNA]</scope>
    <source>
        <strain evidence="1 2">ATCC 11539</strain>
    </source>
</reference>
<protein>
    <submittedName>
        <fullName evidence="1">Delta-endotoxin CytB</fullName>
    </submittedName>
</protein>
<dbReference type="OrthoDB" id="3178885at2759"/>
<dbReference type="GeneID" id="19306089"/>
<accession>S7RLW0</accession>
<dbReference type="InterPro" id="IPR035918">
    <property type="entry name" value="CytB_endotoxin-like_sf"/>
</dbReference>
<dbReference type="SUPFAM" id="SSF55676">
    <property type="entry name" value="CytB endotoxin-like"/>
    <property type="match status" value="1"/>
</dbReference>
<dbReference type="Proteomes" id="UP000030669">
    <property type="component" value="Unassembled WGS sequence"/>
</dbReference>
<keyword evidence="2" id="KW-1185">Reference proteome</keyword>
<dbReference type="HOGENOM" id="CLU_098387_1_0_1"/>
<proteinExistence type="predicted"/>